<dbReference type="OrthoDB" id="2631350at2759"/>
<dbReference type="AlphaFoldDB" id="A0A9P6D579"/>
<accession>A0A9P6D579</accession>
<dbReference type="Proteomes" id="UP000807469">
    <property type="component" value="Unassembled WGS sequence"/>
</dbReference>
<gene>
    <name evidence="2" type="ORF">BDN70DRAFT_825915</name>
</gene>
<dbReference type="SUPFAM" id="SSF52058">
    <property type="entry name" value="L domain-like"/>
    <property type="match status" value="1"/>
</dbReference>
<evidence type="ECO:0000256" key="1">
    <source>
        <dbReference type="SAM" id="MobiDB-lite"/>
    </source>
</evidence>
<proteinExistence type="predicted"/>
<dbReference type="InterPro" id="IPR032675">
    <property type="entry name" value="LRR_dom_sf"/>
</dbReference>
<evidence type="ECO:0000313" key="2">
    <source>
        <dbReference type="EMBL" id="KAF9484254.1"/>
    </source>
</evidence>
<protein>
    <recommendedName>
        <fullName evidence="4">F-box domain-containing protein</fullName>
    </recommendedName>
</protein>
<reference evidence="2" key="1">
    <citation type="submission" date="2020-11" db="EMBL/GenBank/DDBJ databases">
        <authorList>
            <consortium name="DOE Joint Genome Institute"/>
            <person name="Ahrendt S."/>
            <person name="Riley R."/>
            <person name="Andreopoulos W."/>
            <person name="Labutti K."/>
            <person name="Pangilinan J."/>
            <person name="Ruiz-Duenas F.J."/>
            <person name="Barrasa J.M."/>
            <person name="Sanchez-Garcia M."/>
            <person name="Camarero S."/>
            <person name="Miyauchi S."/>
            <person name="Serrano A."/>
            <person name="Linde D."/>
            <person name="Babiker R."/>
            <person name="Drula E."/>
            <person name="Ayuso-Fernandez I."/>
            <person name="Pacheco R."/>
            <person name="Padilla G."/>
            <person name="Ferreira P."/>
            <person name="Barriuso J."/>
            <person name="Kellner H."/>
            <person name="Castanera R."/>
            <person name="Alfaro M."/>
            <person name="Ramirez L."/>
            <person name="Pisabarro A.G."/>
            <person name="Kuo A."/>
            <person name="Tritt A."/>
            <person name="Lipzen A."/>
            <person name="He G."/>
            <person name="Yan M."/>
            <person name="Ng V."/>
            <person name="Cullen D."/>
            <person name="Martin F."/>
            <person name="Rosso M.-N."/>
            <person name="Henrissat B."/>
            <person name="Hibbett D."/>
            <person name="Martinez A.T."/>
            <person name="Grigoriev I.V."/>
        </authorList>
    </citation>
    <scope>NUCLEOTIDE SEQUENCE</scope>
    <source>
        <strain evidence="2">CIRM-BRFM 674</strain>
    </source>
</reference>
<sequence>MDLQIQAESSEFPGATPSSSRSSRLPSHSNPDILDDICEYLSYDCDADTEDIHLSRRTLLRLALTCKAFLEPALDRLWRSLDSLFPLLKILPAFGKSDGTYVLRGTISEADWARFDWYARRIRKFSYMRDPDSLDIAMHVYFRLAQLCSSPILPSLRHLQCPSTSQGDFLISGICLFLSPSLQTLEFENISSVEDKLCGTALYTLFSDGAQMEKIVLRGRGLSKDTLSLAIRFEGLRELELQGMGLSLDMQILEEIGKLPWLVDLAIDFTNSSITPLDKDIGLRDLKSLMITASIPFVQAFLPHILTTTLETFVAVAPSTSADKKEFLEDIVSRWKDTLRRIALVHQQEENVEELNLSVLSPLLPLRKLTYLRIEGYAMELTDNNIENFARAWPDMITLLLPFISSGHPRPTITSLRTLARMLPGLRHLRIPLNTGDLPPFVSTGEPHSPVHELHTLTIASADDPWELRDLLHLARHIDYFFPRLRYVYPYEAHDVDRWVQVHEMIQMYQAVRHEVVAFERQRHRWT</sequence>
<feature type="compositionally biased region" description="Low complexity" evidence="1">
    <location>
        <begin position="17"/>
        <end position="28"/>
    </location>
</feature>
<evidence type="ECO:0000313" key="3">
    <source>
        <dbReference type="Proteomes" id="UP000807469"/>
    </source>
</evidence>
<dbReference type="EMBL" id="MU155145">
    <property type="protein sequence ID" value="KAF9484254.1"/>
    <property type="molecule type" value="Genomic_DNA"/>
</dbReference>
<dbReference type="Gene3D" id="3.80.10.10">
    <property type="entry name" value="Ribonuclease Inhibitor"/>
    <property type="match status" value="1"/>
</dbReference>
<evidence type="ECO:0008006" key="4">
    <source>
        <dbReference type="Google" id="ProtNLM"/>
    </source>
</evidence>
<comment type="caution">
    <text evidence="2">The sequence shown here is derived from an EMBL/GenBank/DDBJ whole genome shotgun (WGS) entry which is preliminary data.</text>
</comment>
<feature type="region of interest" description="Disordered" evidence="1">
    <location>
        <begin position="1"/>
        <end position="28"/>
    </location>
</feature>
<organism evidence="2 3">
    <name type="scientific">Pholiota conissans</name>
    <dbReference type="NCBI Taxonomy" id="109636"/>
    <lineage>
        <taxon>Eukaryota</taxon>
        <taxon>Fungi</taxon>
        <taxon>Dikarya</taxon>
        <taxon>Basidiomycota</taxon>
        <taxon>Agaricomycotina</taxon>
        <taxon>Agaricomycetes</taxon>
        <taxon>Agaricomycetidae</taxon>
        <taxon>Agaricales</taxon>
        <taxon>Agaricineae</taxon>
        <taxon>Strophariaceae</taxon>
        <taxon>Pholiota</taxon>
    </lineage>
</organism>
<keyword evidence="3" id="KW-1185">Reference proteome</keyword>
<name>A0A9P6D579_9AGAR</name>